<proteinExistence type="predicted"/>
<keyword evidence="2" id="KW-1185">Reference proteome</keyword>
<gene>
    <name evidence="1" type="ORF">HBE96_12875</name>
</gene>
<dbReference type="AlphaFoldDB" id="A0A7Y0EHH3"/>
<evidence type="ECO:0000313" key="2">
    <source>
        <dbReference type="Proteomes" id="UP000537131"/>
    </source>
</evidence>
<comment type="caution">
    <text evidence="1">The sequence shown here is derived from an EMBL/GenBank/DDBJ whole genome shotgun (WGS) entry which is preliminary data.</text>
</comment>
<dbReference type="EMBL" id="JABBNI010000024">
    <property type="protein sequence ID" value="NMM63551.1"/>
    <property type="molecule type" value="Genomic_DNA"/>
</dbReference>
<name>A0A7Y0EHH3_9CLOT</name>
<reference evidence="1 2" key="1">
    <citation type="submission" date="2020-06" db="EMBL/GenBank/DDBJ databases">
        <title>Complete Genome Sequence of Clostridium muelleri sp. nov. P21T, an Acid-Alcohol Producing Acetogen Isolated from Old Hay.</title>
        <authorList>
            <person name="Duncan K.E."/>
            <person name="Tanner R.S."/>
        </authorList>
    </citation>
    <scope>NUCLEOTIDE SEQUENCE [LARGE SCALE GENOMIC DNA]</scope>
    <source>
        <strain evidence="1 2">P21</strain>
    </source>
</reference>
<organism evidence="1 2">
    <name type="scientific">Clostridium muellerianum</name>
    <dbReference type="NCBI Taxonomy" id="2716538"/>
    <lineage>
        <taxon>Bacteria</taxon>
        <taxon>Bacillati</taxon>
        <taxon>Bacillota</taxon>
        <taxon>Clostridia</taxon>
        <taxon>Eubacteriales</taxon>
        <taxon>Clostridiaceae</taxon>
        <taxon>Clostridium</taxon>
    </lineage>
</organism>
<evidence type="ECO:0000313" key="1">
    <source>
        <dbReference type="EMBL" id="NMM63551.1"/>
    </source>
</evidence>
<dbReference type="Proteomes" id="UP000537131">
    <property type="component" value="Unassembled WGS sequence"/>
</dbReference>
<sequence length="52" mass="6129">MRKVNLAMIKMDKYSTIKKLIETDGNKKRAAITLNCCIDRHTRAFFLITYHI</sequence>
<dbReference type="RefSeq" id="WP_169298148.1">
    <property type="nucleotide sequence ID" value="NZ_JABBNI010000024.1"/>
</dbReference>
<protein>
    <submittedName>
        <fullName evidence="1">Uncharacterized protein</fullName>
    </submittedName>
</protein>
<accession>A0A7Y0EHH3</accession>